<keyword evidence="2" id="KW-0333">Golgi apparatus</keyword>
<evidence type="ECO:0000259" key="3">
    <source>
        <dbReference type="Pfam" id="PF21901"/>
    </source>
</evidence>
<evidence type="ECO:0000256" key="1">
    <source>
        <dbReference type="ARBA" id="ARBA00004653"/>
    </source>
</evidence>
<reference evidence="5" key="1">
    <citation type="journal article" date="2018" name="PLoS ONE">
        <title>Chinook salmon (Oncorhynchus tshawytscha) genome and transcriptome.</title>
        <authorList>
            <person name="Christensen K.A."/>
            <person name="Leong J.S."/>
            <person name="Sakhrani D."/>
            <person name="Biagi C.A."/>
            <person name="Minkley D.R."/>
            <person name="Withler R.E."/>
            <person name="Rondeau E.B."/>
            <person name="Koop B.F."/>
            <person name="Devlin R.H."/>
        </authorList>
    </citation>
    <scope>NUCLEOTIDE SEQUENCE [LARGE SCALE GENOMIC DNA]</scope>
</reference>
<proteinExistence type="predicted"/>
<gene>
    <name evidence="4" type="primary">LOC112265140</name>
</gene>
<dbReference type="GeneTree" id="ENSGT00940000182428"/>
<dbReference type="Pfam" id="PF21901">
    <property type="entry name" value="TMEM87A-B_GOLD"/>
    <property type="match status" value="1"/>
</dbReference>
<evidence type="ECO:0000313" key="5">
    <source>
        <dbReference type="Proteomes" id="UP000694402"/>
    </source>
</evidence>
<evidence type="ECO:0000256" key="2">
    <source>
        <dbReference type="ARBA" id="ARBA00023034"/>
    </source>
</evidence>
<dbReference type="GO" id="GO:0000139">
    <property type="term" value="C:Golgi membrane"/>
    <property type="evidence" value="ECO:0007669"/>
    <property type="project" value="UniProtKB-SubCell"/>
</dbReference>
<sequence length="217" mass="24363">MFNNTVQLKWLTEHCEPPVKLNISWCLRSSRCFEEVFGLHPLKAGSYFRTTTVKQEGCSGFYVFYQYPAIECKQHMTHSEPVTVKHKEMRKRSAENPKETVAVKAEAAVATGKAPAPSAKKQVTPQHHFDAMAQTWEDGLTCSSSHIKEIKEKSSAATDSVPPQNWDIQHNEVHRSHETCVQYIKTALTNRLILLCPSPPAVEVSRNGNPLTTSVSE</sequence>
<dbReference type="Proteomes" id="UP000694402">
    <property type="component" value="Unassembled WGS sequence"/>
</dbReference>
<name>A0AAZ3R5D2_ONCTS</name>
<feature type="domain" description="TMEM87A/B GOLD" evidence="3">
    <location>
        <begin position="2"/>
        <end position="139"/>
    </location>
</feature>
<comment type="subcellular location">
    <subcellularLocation>
        <location evidence="1">Golgi apparatus membrane</location>
        <topology evidence="1">Multi-pass membrane protein</topology>
    </subcellularLocation>
</comment>
<reference evidence="4" key="2">
    <citation type="submission" date="2025-08" db="UniProtKB">
        <authorList>
            <consortium name="Ensembl"/>
        </authorList>
    </citation>
    <scope>IDENTIFICATION</scope>
</reference>
<dbReference type="InterPro" id="IPR054101">
    <property type="entry name" value="TMEM87A/B_GOLD"/>
</dbReference>
<evidence type="ECO:0000313" key="4">
    <source>
        <dbReference type="Ensembl" id="ENSOTSP00005135605.1"/>
    </source>
</evidence>
<protein>
    <recommendedName>
        <fullName evidence="3">TMEM87A/B GOLD domain-containing protein</fullName>
    </recommendedName>
</protein>
<organism evidence="4 5">
    <name type="scientific">Oncorhynchus tshawytscha</name>
    <name type="common">Chinook salmon</name>
    <name type="synonym">Salmo tshawytscha</name>
    <dbReference type="NCBI Taxonomy" id="74940"/>
    <lineage>
        <taxon>Eukaryota</taxon>
        <taxon>Metazoa</taxon>
        <taxon>Chordata</taxon>
        <taxon>Craniata</taxon>
        <taxon>Vertebrata</taxon>
        <taxon>Euteleostomi</taxon>
        <taxon>Actinopterygii</taxon>
        <taxon>Neopterygii</taxon>
        <taxon>Teleostei</taxon>
        <taxon>Protacanthopterygii</taxon>
        <taxon>Salmoniformes</taxon>
        <taxon>Salmonidae</taxon>
        <taxon>Salmoninae</taxon>
        <taxon>Oncorhynchus</taxon>
    </lineage>
</organism>
<keyword evidence="5" id="KW-1185">Reference proteome</keyword>
<dbReference type="Ensembl" id="ENSOTST00005115123.1">
    <property type="protein sequence ID" value="ENSOTSP00005135605.1"/>
    <property type="gene ID" value="ENSOTSG00005060536.1"/>
</dbReference>
<dbReference type="AlphaFoldDB" id="A0AAZ3R5D2"/>
<accession>A0AAZ3R5D2</accession>
<reference evidence="4" key="3">
    <citation type="submission" date="2025-09" db="UniProtKB">
        <authorList>
            <consortium name="Ensembl"/>
        </authorList>
    </citation>
    <scope>IDENTIFICATION</scope>
</reference>